<name>A0ACB8XPS1_ARCLA</name>
<gene>
    <name evidence="1" type="ORF">L6452_41377</name>
</gene>
<reference evidence="2" key="1">
    <citation type="journal article" date="2022" name="Mol. Ecol. Resour.">
        <title>The genomes of chicory, endive, great burdock and yacon provide insights into Asteraceae palaeo-polyploidization history and plant inulin production.</title>
        <authorList>
            <person name="Fan W."/>
            <person name="Wang S."/>
            <person name="Wang H."/>
            <person name="Wang A."/>
            <person name="Jiang F."/>
            <person name="Liu H."/>
            <person name="Zhao H."/>
            <person name="Xu D."/>
            <person name="Zhang Y."/>
        </authorList>
    </citation>
    <scope>NUCLEOTIDE SEQUENCE [LARGE SCALE GENOMIC DNA]</scope>
    <source>
        <strain evidence="2">cv. Niubang</strain>
    </source>
</reference>
<reference evidence="1 2" key="2">
    <citation type="journal article" date="2022" name="Mol. Ecol. Resour.">
        <title>The genomes of chicory, endive, great burdock and yacon provide insights into Asteraceae paleo-polyploidization history and plant inulin production.</title>
        <authorList>
            <person name="Fan W."/>
            <person name="Wang S."/>
            <person name="Wang H."/>
            <person name="Wang A."/>
            <person name="Jiang F."/>
            <person name="Liu H."/>
            <person name="Zhao H."/>
            <person name="Xu D."/>
            <person name="Zhang Y."/>
        </authorList>
    </citation>
    <scope>NUCLEOTIDE SEQUENCE [LARGE SCALE GENOMIC DNA]</scope>
    <source>
        <strain evidence="2">cv. Niubang</strain>
    </source>
</reference>
<evidence type="ECO:0000313" key="1">
    <source>
        <dbReference type="EMBL" id="KAI3669906.1"/>
    </source>
</evidence>
<dbReference type="EMBL" id="CM042062">
    <property type="protein sequence ID" value="KAI3669906.1"/>
    <property type="molecule type" value="Genomic_DNA"/>
</dbReference>
<keyword evidence="2" id="KW-1185">Reference proteome</keyword>
<dbReference type="Proteomes" id="UP001055879">
    <property type="component" value="Linkage Group LG16"/>
</dbReference>
<proteinExistence type="predicted"/>
<evidence type="ECO:0000313" key="2">
    <source>
        <dbReference type="Proteomes" id="UP001055879"/>
    </source>
</evidence>
<organism evidence="1 2">
    <name type="scientific">Arctium lappa</name>
    <name type="common">Greater burdock</name>
    <name type="synonym">Lappa major</name>
    <dbReference type="NCBI Taxonomy" id="4217"/>
    <lineage>
        <taxon>Eukaryota</taxon>
        <taxon>Viridiplantae</taxon>
        <taxon>Streptophyta</taxon>
        <taxon>Embryophyta</taxon>
        <taxon>Tracheophyta</taxon>
        <taxon>Spermatophyta</taxon>
        <taxon>Magnoliopsida</taxon>
        <taxon>eudicotyledons</taxon>
        <taxon>Gunneridae</taxon>
        <taxon>Pentapetalae</taxon>
        <taxon>asterids</taxon>
        <taxon>campanulids</taxon>
        <taxon>Asterales</taxon>
        <taxon>Asteraceae</taxon>
        <taxon>Carduoideae</taxon>
        <taxon>Cardueae</taxon>
        <taxon>Arctiinae</taxon>
        <taxon>Arctium</taxon>
    </lineage>
</organism>
<sequence length="119" mass="13755">MEININLEGLNNNLKVNLIFVLVLEVMMEFGEYKGIIGSFWSAIHTWTTELKRDIRLDVRLTHFVHLCWKAVYVHVSQGDGGWVWHTDSLYSRISIVRRRVCSYGTVDISLSSLSERGL</sequence>
<accession>A0ACB8XPS1</accession>
<protein>
    <submittedName>
        <fullName evidence="1">Uncharacterized protein</fullName>
    </submittedName>
</protein>
<comment type="caution">
    <text evidence="1">The sequence shown here is derived from an EMBL/GenBank/DDBJ whole genome shotgun (WGS) entry which is preliminary data.</text>
</comment>